<feature type="transmembrane region" description="Helical" evidence="2">
    <location>
        <begin position="15"/>
        <end position="35"/>
    </location>
</feature>
<evidence type="ECO:0000313" key="5">
    <source>
        <dbReference type="Proteomes" id="UP000195652"/>
    </source>
</evidence>
<dbReference type="KEGG" id="csil:CBE74_10420"/>
<keyword evidence="2" id="KW-1133">Transmembrane helix</keyword>
<reference evidence="4 5" key="3">
    <citation type="journal article" date="2020" name="Int. J. Syst. Evol. Microbiol.">
        <title>Corynebacterium silvaticum sp. nov., a unique group of NTTB corynebacteria in wild boar and roe deer.</title>
        <authorList>
            <person name="Dangel A."/>
            <person name="Berger A."/>
            <person name="Rau J."/>
            <person name="Eisenberg T."/>
            <person name="Kampfer P."/>
            <person name="Margos G."/>
            <person name="Contzen M."/>
            <person name="Busse H.J."/>
            <person name="Konrad R."/>
            <person name="Peters M."/>
            <person name="Sting R."/>
            <person name="Sing A."/>
        </authorList>
    </citation>
    <scope>NUCLEOTIDE SEQUENCE [LARGE SCALE GENOMIC DNA]</scope>
    <source>
        <strain evidence="4 5">PO100/5</strain>
    </source>
</reference>
<dbReference type="AlphaFoldDB" id="A0A7Y4LHD0"/>
<feature type="region of interest" description="Disordered" evidence="1">
    <location>
        <begin position="43"/>
        <end position="82"/>
    </location>
</feature>
<dbReference type="OrthoDB" id="4427599at2"/>
<gene>
    <name evidence="4" type="ORF">CBE74_10420</name>
</gene>
<organism evidence="4 5">
    <name type="scientific">Corynebacterium silvaticum</name>
    <dbReference type="NCBI Taxonomy" id="2320431"/>
    <lineage>
        <taxon>Bacteria</taxon>
        <taxon>Bacillati</taxon>
        <taxon>Actinomycetota</taxon>
        <taxon>Actinomycetes</taxon>
        <taxon>Mycobacteriales</taxon>
        <taxon>Corynebacteriaceae</taxon>
        <taxon>Corynebacterium</taxon>
    </lineage>
</organism>
<keyword evidence="5" id="KW-1185">Reference proteome</keyword>
<proteinExistence type="predicted"/>
<keyword evidence="2" id="KW-0472">Membrane</keyword>
<evidence type="ECO:0000256" key="1">
    <source>
        <dbReference type="SAM" id="MobiDB-lite"/>
    </source>
</evidence>
<reference evidence="4 5" key="2">
    <citation type="journal article" date="2020" name="Antonie Van Leeuwenhoek">
        <title>Phylogenomic characterisation of a novel corynebacterial species pathogenic to animals.</title>
        <authorList>
            <person name="Moller J."/>
            <person name="Musella L."/>
            <person name="Melnikov V."/>
            <person name="Geissdorfer W."/>
            <person name="Burkovski A."/>
            <person name="Sangal V."/>
        </authorList>
    </citation>
    <scope>NUCLEOTIDE SEQUENCE [LARGE SCALE GENOMIC DNA]</scope>
    <source>
        <strain evidence="4 5">PO100/5</strain>
    </source>
</reference>
<dbReference type="Proteomes" id="UP000195652">
    <property type="component" value="Chromosome"/>
</dbReference>
<evidence type="ECO:0000256" key="2">
    <source>
        <dbReference type="SAM" id="Phobius"/>
    </source>
</evidence>
<reference evidence="4 5" key="4">
    <citation type="journal article" date="2020" name="PLoS ONE">
        <title>Taxonomic classification of strain PO100/5 shows a broader geographic distribution and genetic markers of the recently described Corynebacterium silvaticum.</title>
        <authorList>
            <person name="Viana M.V.C."/>
            <person name="Profeta R."/>
            <person name="da Silva A.L."/>
            <person name="Hurtado R."/>
            <person name="Cerqueira J.C."/>
            <person name="Ribeiro B.F.S."/>
            <person name="Almeida M.O."/>
            <person name="Morais-Rodrigues F."/>
            <person name="Soares S.C."/>
            <person name="Oliveira M."/>
            <person name="Tavares L."/>
            <person name="Figueiredo H."/>
            <person name="Wattam A.R."/>
            <person name="Barh D."/>
            <person name="Ghosh P."/>
            <person name="Silva A."/>
            <person name="Azevedo V."/>
        </authorList>
    </citation>
    <scope>NUCLEOTIDE SEQUENCE [LARGE SCALE GENOMIC DNA]</scope>
    <source>
        <strain evidence="4 5">PO100/5</strain>
    </source>
</reference>
<dbReference type="Gene3D" id="3.30.70.2390">
    <property type="match status" value="1"/>
</dbReference>
<dbReference type="Pfam" id="PF13399">
    <property type="entry name" value="LytR_C"/>
    <property type="match status" value="1"/>
</dbReference>
<dbReference type="RefSeq" id="WP_087454573.1">
    <property type="nucleotide sequence ID" value="NZ_CP021417.2"/>
</dbReference>
<dbReference type="GeneID" id="75008632"/>
<protein>
    <submittedName>
        <fullName evidence="4">LytR C-terminal domain-containing protein</fullName>
    </submittedName>
</protein>
<evidence type="ECO:0000259" key="3">
    <source>
        <dbReference type="Pfam" id="PF13399"/>
    </source>
</evidence>
<feature type="compositionally biased region" description="Low complexity" evidence="1">
    <location>
        <begin position="45"/>
        <end position="82"/>
    </location>
</feature>
<keyword evidence="2" id="KW-0812">Transmembrane</keyword>
<feature type="domain" description="LytR/CpsA/Psr regulator C-terminal" evidence="3">
    <location>
        <begin position="89"/>
        <end position="178"/>
    </location>
</feature>
<name>A0A7Y4LHD0_9CORY</name>
<reference evidence="4 5" key="1">
    <citation type="journal article" date="2014" name="BMC Vet. Res.">
        <title>First report of Corynebacterium pseudotuberculosis from caseous lymphadenitis lesions in Black Alentejano pig (Sus scrofa domesticus).</title>
        <authorList>
            <person name="Oliveira M."/>
            <person name="Barroco C."/>
            <person name="Mottola C."/>
            <person name="Santos R."/>
            <person name="Lemsaddek A."/>
            <person name="Tavares L."/>
            <person name="Semedo-Lemsaddek T."/>
        </authorList>
    </citation>
    <scope>NUCLEOTIDE SEQUENCE [LARGE SCALE GENOMIC DNA]</scope>
    <source>
        <strain evidence="4 5">PO100/5</strain>
    </source>
</reference>
<accession>A0A7Y4LHD0</accession>
<evidence type="ECO:0000313" key="4">
    <source>
        <dbReference type="EMBL" id="ARU46792.1"/>
    </source>
</evidence>
<dbReference type="EMBL" id="CP021417">
    <property type="protein sequence ID" value="ARU46792.1"/>
    <property type="molecule type" value="Genomic_DNA"/>
</dbReference>
<dbReference type="InterPro" id="IPR027381">
    <property type="entry name" value="LytR/CpsA/Psr_C"/>
</dbReference>
<sequence>MTTEPSPNNEQRLPLRGMAMILIAVAVLLAAWGVYSMTREKASDTTVTAESTTTQMPRPQQPTTTTAAQPPQTVQQTTAAPAPHAEVKKVHVLNNSTIQGLAAGVADKLKHEGWDLGEVGNFPDGAVPQNTVYFTPENAAAEHAARKLAERVGGVAVPRAENLPGGTEDPNTVVLVLAEEVN</sequence>